<evidence type="ECO:0000256" key="6">
    <source>
        <dbReference type="ARBA" id="ARBA00009805"/>
    </source>
</evidence>
<evidence type="ECO:0000256" key="20">
    <source>
        <dbReference type="ARBA" id="ARBA00035225"/>
    </source>
</evidence>
<evidence type="ECO:0000256" key="9">
    <source>
        <dbReference type="ARBA" id="ARBA00022722"/>
    </source>
</evidence>
<dbReference type="GO" id="GO:0006412">
    <property type="term" value="P:translation"/>
    <property type="evidence" value="ECO:0007669"/>
    <property type="project" value="InterPro"/>
</dbReference>
<dbReference type="Proteomes" id="UP000318821">
    <property type="component" value="Unassembled WGS sequence"/>
</dbReference>
<sequence>MQLRCFHHTCPNLAAHPGFADATTSASAKRPKKKKRTLSPEDALMRRVNTLVGERDAAAAVQVVKAALQGSWEPLADGAEPAGSGLSETGSSGLMPTSRPVFSTKAFAAALFACEATGDAASGLSLVAEARRCSSSGISTEWLQTEHVLSVILRLQCVAGDRDGATRMLAYLEQHGLLRLRSVSAFLQYCCSGLKDRRLAFAVYEAALKHKIELTEPDYLALGRLCVQVREPVGTLFFMLQEMREHVAEVSEAMVRDVLEPWVMMANEDAAVGLKPRGVPMSLQLHRVDEMHHVPQLLVASPPPSTGASARGAASPGDSAATAPPSDTQLCGICPACQAELSGYPFTAACRSHLLRELKELIIPQACRSRRALLGFEHWKRYIHARLDAGDRVDIFIDGANLGYYGLSSWYDLAKKQLMLHCGVPESRITDNDLDFNAQCKTSGRGVDVGVNFELIDAAVKLAVDTYRMRSPLVMLHERHVEPKFMTLQSTAIVQRWKDRGWLYCSPTGLNDDLCWLYGALLLTDPTDTTPTSVTAASASPHRTFVCTNDKMRDHHFRLLSPRAFTRWRDRHRIAFRCSRVGDRMELHWELPAPYERCIQQRDAHSAPSLRKSEKQPTPSHYVTSHAATHAGSPHVSGTGAVTSWHIPFASAPRSAAASAELTASPDDQSVPHSSGGEQADAMPNVEGKSVAHLERYFLERSKMTKGTTSMGQRHGRTHILCRRCGRNSYHVQWERCAACAYPRASRRRYNWSVKAIKRRRTGTGRCRYLKVVNRRIANHFKTPKA</sequence>
<evidence type="ECO:0000256" key="19">
    <source>
        <dbReference type="ARBA" id="ARBA00023274"/>
    </source>
</evidence>
<dbReference type="PANTHER" id="PTHR13547">
    <property type="match status" value="1"/>
</dbReference>
<comment type="similarity">
    <text evidence="6">Belongs to the eukaryotic ribosomal protein eL37 family.</text>
</comment>
<evidence type="ECO:0000256" key="2">
    <source>
        <dbReference type="ARBA" id="ARBA00001946"/>
    </source>
</evidence>
<dbReference type="EMBL" id="RHLD01000006">
    <property type="protein sequence ID" value="TPP55492.1"/>
    <property type="molecule type" value="Genomic_DNA"/>
</dbReference>
<dbReference type="PANTHER" id="PTHR13547:SF19">
    <property type="entry name" value="RIBONUCLEASE P"/>
    <property type="match status" value="1"/>
</dbReference>
<comment type="cofactor">
    <cofactor evidence="2">
        <name>Mg(2+)</name>
        <dbReference type="ChEBI" id="CHEBI:18420"/>
    </cofactor>
</comment>
<dbReference type="InterPro" id="IPR011332">
    <property type="entry name" value="Ribosomal_zn-bd"/>
</dbReference>
<dbReference type="InterPro" id="IPR011990">
    <property type="entry name" value="TPR-like_helical_dom_sf"/>
</dbReference>
<evidence type="ECO:0000256" key="14">
    <source>
        <dbReference type="ARBA" id="ARBA00022801"/>
    </source>
</evidence>
<reference evidence="26" key="1">
    <citation type="submission" date="2019-02" db="EMBL/GenBank/DDBJ databases">
        <title>FDA dAtabase for Regulatory Grade micrObial Sequences (FDA-ARGOS): Supporting development and validation of Infectious Disease Dx tests.</title>
        <authorList>
            <person name="Duncan R."/>
            <person name="Fisher C."/>
            <person name="Tallon L."/>
            <person name="Sadzewicz L."/>
            <person name="Sengamalay N."/>
            <person name="Ott S."/>
            <person name="Godinez A."/>
            <person name="Nagaraj S."/>
            <person name="Vavikolanu K."/>
            <person name="Vyas G."/>
            <person name="Nadendla S."/>
            <person name="Aluvathingal J."/>
            <person name="Sichtig H."/>
        </authorList>
    </citation>
    <scope>NUCLEOTIDE SEQUENCE [LARGE SCALE GENOMIC DNA]</scope>
    <source>
        <strain evidence="26">FDAARGOS_360</strain>
    </source>
</reference>
<evidence type="ECO:0000313" key="25">
    <source>
        <dbReference type="EMBL" id="TPP55492.1"/>
    </source>
</evidence>
<feature type="region of interest" description="Disordered" evidence="22">
    <location>
        <begin position="658"/>
        <end position="683"/>
    </location>
</feature>
<dbReference type="GO" id="GO:0001682">
    <property type="term" value="P:tRNA 5'-leader removal"/>
    <property type="evidence" value="ECO:0007669"/>
    <property type="project" value="TreeGrafter"/>
</dbReference>
<dbReference type="VEuPathDB" id="TriTrypDB:LdBPK_332060.1"/>
<evidence type="ECO:0000256" key="17">
    <source>
        <dbReference type="ARBA" id="ARBA00022884"/>
    </source>
</evidence>
<name>A0A504Y211_LEIDO</name>
<feature type="domain" description="PRORP" evidence="23">
    <location>
        <begin position="464"/>
        <end position="603"/>
    </location>
</feature>
<keyword evidence="11" id="KW-0699">rRNA-binding</keyword>
<gene>
    <name evidence="25" type="ORF">CGC20_10430</name>
</gene>
<dbReference type="InterPro" id="IPR031595">
    <property type="entry name" value="PRORP_C"/>
</dbReference>
<dbReference type="Pfam" id="PF17177">
    <property type="entry name" value="PPR_long"/>
    <property type="match status" value="1"/>
</dbReference>
<dbReference type="GO" id="GO:0019843">
    <property type="term" value="F:rRNA binding"/>
    <property type="evidence" value="ECO:0007669"/>
    <property type="project" value="UniProtKB-KW"/>
</dbReference>
<dbReference type="VEuPathDB" id="TriTrypDB:LDHU3_33.2980"/>
<dbReference type="Pfam" id="PF01907">
    <property type="entry name" value="Ribosomal_L37e"/>
    <property type="match status" value="1"/>
</dbReference>
<dbReference type="InterPro" id="IPR011331">
    <property type="entry name" value="Ribosomal_eL37/eL43"/>
</dbReference>
<evidence type="ECO:0000256" key="4">
    <source>
        <dbReference type="ARBA" id="ARBA00003058"/>
    </source>
</evidence>
<accession>A0A504Y211</accession>
<keyword evidence="17" id="KW-0694">RNA-binding</keyword>
<dbReference type="Gene3D" id="2.20.25.30">
    <property type="match status" value="1"/>
</dbReference>
<keyword evidence="12" id="KW-0677">Repeat</keyword>
<keyword evidence="13" id="KW-0863">Zinc-finger</keyword>
<keyword evidence="18 25" id="KW-0689">Ribosomal protein</keyword>
<dbReference type="Gene3D" id="1.25.40.10">
    <property type="entry name" value="Tetratricopeptide repeat domain"/>
    <property type="match status" value="1"/>
</dbReference>
<dbReference type="GO" id="GO:1990904">
    <property type="term" value="C:ribonucleoprotein complex"/>
    <property type="evidence" value="ECO:0007669"/>
    <property type="project" value="UniProtKB-KW"/>
</dbReference>
<feature type="region of interest" description="Disordered" evidence="22">
    <location>
        <begin position="299"/>
        <end position="322"/>
    </location>
</feature>
<evidence type="ECO:0000256" key="13">
    <source>
        <dbReference type="ARBA" id="ARBA00022771"/>
    </source>
</evidence>
<organism evidence="25 26">
    <name type="scientific">Leishmania donovani</name>
    <dbReference type="NCBI Taxonomy" id="5661"/>
    <lineage>
        <taxon>Eukaryota</taxon>
        <taxon>Discoba</taxon>
        <taxon>Euglenozoa</taxon>
        <taxon>Kinetoplastea</taxon>
        <taxon>Metakinetoplastina</taxon>
        <taxon>Trypanosomatida</taxon>
        <taxon>Trypanosomatidae</taxon>
        <taxon>Leishmaniinae</taxon>
        <taxon>Leishmania</taxon>
    </lineage>
</organism>
<dbReference type="GO" id="GO:0008270">
    <property type="term" value="F:zinc ion binding"/>
    <property type="evidence" value="ECO:0007669"/>
    <property type="project" value="UniProtKB-KW"/>
</dbReference>
<keyword evidence="15" id="KW-0862">Zinc</keyword>
<feature type="region of interest" description="Disordered" evidence="22">
    <location>
        <begin position="17"/>
        <end position="41"/>
    </location>
</feature>
<evidence type="ECO:0000256" key="7">
    <source>
        <dbReference type="ARBA" id="ARBA00012179"/>
    </source>
</evidence>
<comment type="caution">
    <text evidence="25">The sequence shown here is derived from an EMBL/GenBank/DDBJ whole genome shotgun (WGS) entry which is preliminary data.</text>
</comment>
<evidence type="ECO:0000256" key="10">
    <source>
        <dbReference type="ARBA" id="ARBA00022723"/>
    </source>
</evidence>
<dbReference type="InterPro" id="IPR018267">
    <property type="entry name" value="Ribosomal_eL37_CS"/>
</dbReference>
<keyword evidence="14" id="KW-0378">Hydrolase</keyword>
<keyword evidence="19" id="KW-0687">Ribonucleoprotein</keyword>
<feature type="compositionally biased region" description="Polar residues" evidence="22">
    <location>
        <begin position="666"/>
        <end position="677"/>
    </location>
</feature>
<evidence type="ECO:0000256" key="1">
    <source>
        <dbReference type="ARBA" id="ARBA00000928"/>
    </source>
</evidence>
<dbReference type="GO" id="GO:0005840">
    <property type="term" value="C:ribosome"/>
    <property type="evidence" value="ECO:0007669"/>
    <property type="project" value="UniProtKB-KW"/>
</dbReference>
<proteinExistence type="inferred from homology"/>
<dbReference type="EC" id="3.1.26.5" evidence="7"/>
<evidence type="ECO:0000256" key="22">
    <source>
        <dbReference type="SAM" id="MobiDB-lite"/>
    </source>
</evidence>
<dbReference type="GO" id="GO:0004526">
    <property type="term" value="F:ribonuclease P activity"/>
    <property type="evidence" value="ECO:0007669"/>
    <property type="project" value="UniProtKB-EC"/>
</dbReference>
<dbReference type="FunFam" id="3.40.50.11980:FF:000008">
    <property type="entry name" value="Hypothetical_protein_-_conserved"/>
    <property type="match status" value="1"/>
</dbReference>
<dbReference type="VEuPathDB" id="TriTrypDB:LDHU3_35.6760"/>
<dbReference type="GO" id="GO:0003735">
    <property type="term" value="F:structural constituent of ribosome"/>
    <property type="evidence" value="ECO:0007669"/>
    <property type="project" value="InterPro"/>
</dbReference>
<comment type="function">
    <text evidence="4">Binds to the 23S rRNA.</text>
</comment>
<feature type="compositionally biased region" description="Basic and acidic residues" evidence="22">
    <location>
        <begin position="603"/>
        <end position="615"/>
    </location>
</feature>
<keyword evidence="9" id="KW-0540">Nuclease</keyword>
<dbReference type="SUPFAM" id="SSF57829">
    <property type="entry name" value="Zn-binding ribosomal proteins"/>
    <property type="match status" value="1"/>
</dbReference>
<dbReference type="InterPro" id="IPR001569">
    <property type="entry name" value="Ribosomal_eL37"/>
</dbReference>
<protein>
    <recommendedName>
        <fullName evidence="20">Large ribosomal subunit protein eL37</fullName>
        <ecNumber evidence="7">3.1.26.5</ecNumber>
    </recommendedName>
    <alternativeName>
        <fullName evidence="21">60S ribosomal protein L37</fullName>
    </alternativeName>
</protein>
<evidence type="ECO:0000259" key="24">
    <source>
        <dbReference type="Pfam" id="PF17177"/>
    </source>
</evidence>
<dbReference type="VEuPathDB" id="TriTrypDB:LdCL_330027500"/>
<evidence type="ECO:0000313" key="26">
    <source>
        <dbReference type="Proteomes" id="UP000318821"/>
    </source>
</evidence>
<dbReference type="Pfam" id="PF16953">
    <property type="entry name" value="PRORP"/>
    <property type="match status" value="1"/>
</dbReference>
<evidence type="ECO:0000256" key="3">
    <source>
        <dbReference type="ARBA" id="ARBA00001947"/>
    </source>
</evidence>
<comment type="catalytic activity">
    <reaction evidence="1">
        <text>Endonucleolytic cleavage of RNA, removing 5'-extranucleotides from tRNA precursor.</text>
        <dbReference type="EC" id="3.1.26.5"/>
    </reaction>
</comment>
<evidence type="ECO:0000256" key="8">
    <source>
        <dbReference type="ARBA" id="ARBA00022694"/>
    </source>
</evidence>
<dbReference type="PROSITE" id="PS01077">
    <property type="entry name" value="RIBOSOMAL_L37E"/>
    <property type="match status" value="1"/>
</dbReference>
<dbReference type="Gene3D" id="3.40.50.11980">
    <property type="match status" value="1"/>
</dbReference>
<feature type="domain" description="PROP1-like PPR" evidence="24">
    <location>
        <begin position="103"/>
        <end position="263"/>
    </location>
</feature>
<evidence type="ECO:0000256" key="15">
    <source>
        <dbReference type="ARBA" id="ARBA00022833"/>
    </source>
</evidence>
<evidence type="ECO:0000256" key="5">
    <source>
        <dbReference type="ARBA" id="ARBA00007626"/>
    </source>
</evidence>
<comment type="similarity">
    <text evidence="5">Belongs to the PPR family. P subfamily.</text>
</comment>
<dbReference type="FunFam" id="2.20.25.30:FF:000004">
    <property type="entry name" value="Ribosomal protein L37"/>
    <property type="match status" value="1"/>
</dbReference>
<keyword evidence="10" id="KW-0479">Metal-binding</keyword>
<evidence type="ECO:0000256" key="11">
    <source>
        <dbReference type="ARBA" id="ARBA00022730"/>
    </source>
</evidence>
<evidence type="ECO:0000256" key="12">
    <source>
        <dbReference type="ARBA" id="ARBA00022737"/>
    </source>
</evidence>
<evidence type="ECO:0000256" key="21">
    <source>
        <dbReference type="ARBA" id="ARBA00035332"/>
    </source>
</evidence>
<dbReference type="AlphaFoldDB" id="A0A504Y211"/>
<evidence type="ECO:0000256" key="18">
    <source>
        <dbReference type="ARBA" id="ARBA00022980"/>
    </source>
</evidence>
<evidence type="ECO:0000256" key="16">
    <source>
        <dbReference type="ARBA" id="ARBA00022842"/>
    </source>
</evidence>
<evidence type="ECO:0000259" key="23">
    <source>
        <dbReference type="Pfam" id="PF16953"/>
    </source>
</evidence>
<dbReference type="InterPro" id="IPR033443">
    <property type="entry name" value="PROP1-like_PPR_dom"/>
</dbReference>
<keyword evidence="16" id="KW-0460">Magnesium</keyword>
<comment type="cofactor">
    <cofactor evidence="3">
        <name>Zn(2+)</name>
        <dbReference type="ChEBI" id="CHEBI:29105"/>
    </cofactor>
</comment>
<keyword evidence="8" id="KW-0819">tRNA processing</keyword>
<feature type="compositionally biased region" description="Polar residues" evidence="22">
    <location>
        <begin position="616"/>
        <end position="627"/>
    </location>
</feature>
<feature type="region of interest" description="Disordered" evidence="22">
    <location>
        <begin position="603"/>
        <end position="639"/>
    </location>
</feature>